<reference evidence="3 4" key="1">
    <citation type="journal article" date="2013" name="Curr. Biol.">
        <title>The Genome of the Foraminiferan Reticulomyxa filosa.</title>
        <authorList>
            <person name="Glockner G."/>
            <person name="Hulsmann N."/>
            <person name="Schleicher M."/>
            <person name="Noegel A.A."/>
            <person name="Eichinger L."/>
            <person name="Gallinger C."/>
            <person name="Pawlowski J."/>
            <person name="Sierra R."/>
            <person name="Euteneuer U."/>
            <person name="Pillet L."/>
            <person name="Moustafa A."/>
            <person name="Platzer M."/>
            <person name="Groth M."/>
            <person name="Szafranski K."/>
            <person name="Schliwa M."/>
        </authorList>
    </citation>
    <scope>NUCLEOTIDE SEQUENCE [LARGE SCALE GENOMIC DNA]</scope>
</reference>
<sequence length="315" mass="36730">MKLRHVNSTKTNEIWIKIFNKIFFYSNKQSLPSFFFCQREREKSMGNIIKKQKPVFVETRRKQDFPLQLQLWSTGWNFTQEHKAAVEEAFSRHNIIQDVLTVFLEILGEHNDYQAYHRLTRPNLYDINNANDYYISEDWLRSNKAIRISVMGYGGSGKSALVIRSVTDNFLDEYDPTISDSYNKTCILNESARCSLYILDTAAREELPSMYESWVREADCVIIVYNISGPYTPEDAINSYLSIVHRTKKIPVIIAGTKVDLSGSMDKYKTNLDFVIDFCKRNNLCYVETSAKTGMNVDFLFQIAAYELWFQSFQD</sequence>
<evidence type="ECO:0000256" key="1">
    <source>
        <dbReference type="ARBA" id="ARBA00022741"/>
    </source>
</evidence>
<dbReference type="InterPro" id="IPR020849">
    <property type="entry name" value="Small_GTPase_Ras-type"/>
</dbReference>
<dbReference type="AlphaFoldDB" id="X6MI27"/>
<keyword evidence="1" id="KW-0547">Nucleotide-binding</keyword>
<proteinExistence type="predicted"/>
<dbReference type="PROSITE" id="PS51419">
    <property type="entry name" value="RAB"/>
    <property type="match status" value="1"/>
</dbReference>
<dbReference type="InterPro" id="IPR001806">
    <property type="entry name" value="Small_GTPase"/>
</dbReference>
<dbReference type="PRINTS" id="PR00449">
    <property type="entry name" value="RASTRNSFRMNG"/>
</dbReference>
<accession>X6MI27</accession>
<protein>
    <submittedName>
        <fullName evidence="3">Uncharacterized protein</fullName>
    </submittedName>
</protein>
<dbReference type="GO" id="GO:0016020">
    <property type="term" value="C:membrane"/>
    <property type="evidence" value="ECO:0007669"/>
    <property type="project" value="InterPro"/>
</dbReference>
<dbReference type="SMART" id="SM00173">
    <property type="entry name" value="RAS"/>
    <property type="match status" value="1"/>
</dbReference>
<evidence type="ECO:0000313" key="3">
    <source>
        <dbReference type="EMBL" id="ETO13519.1"/>
    </source>
</evidence>
<dbReference type="Gene3D" id="3.40.50.300">
    <property type="entry name" value="P-loop containing nucleotide triphosphate hydrolases"/>
    <property type="match status" value="1"/>
</dbReference>
<dbReference type="InterPro" id="IPR027417">
    <property type="entry name" value="P-loop_NTPase"/>
</dbReference>
<keyword evidence="2" id="KW-0342">GTP-binding</keyword>
<name>X6MI27_RETFI</name>
<organism evidence="3 4">
    <name type="scientific">Reticulomyxa filosa</name>
    <dbReference type="NCBI Taxonomy" id="46433"/>
    <lineage>
        <taxon>Eukaryota</taxon>
        <taxon>Sar</taxon>
        <taxon>Rhizaria</taxon>
        <taxon>Retaria</taxon>
        <taxon>Foraminifera</taxon>
        <taxon>Monothalamids</taxon>
        <taxon>Reticulomyxidae</taxon>
        <taxon>Reticulomyxa</taxon>
    </lineage>
</organism>
<comment type="caution">
    <text evidence="3">The sequence shown here is derived from an EMBL/GenBank/DDBJ whole genome shotgun (WGS) entry which is preliminary data.</text>
</comment>
<dbReference type="GO" id="GO:0003924">
    <property type="term" value="F:GTPase activity"/>
    <property type="evidence" value="ECO:0007669"/>
    <property type="project" value="InterPro"/>
</dbReference>
<dbReference type="GO" id="GO:0005525">
    <property type="term" value="F:GTP binding"/>
    <property type="evidence" value="ECO:0007669"/>
    <property type="project" value="UniProtKB-KW"/>
</dbReference>
<dbReference type="InterPro" id="IPR005225">
    <property type="entry name" value="Small_GTP-bd"/>
</dbReference>
<dbReference type="SMART" id="SM00174">
    <property type="entry name" value="RHO"/>
    <property type="match status" value="1"/>
</dbReference>
<dbReference type="EMBL" id="ASPP01020557">
    <property type="protein sequence ID" value="ETO13519.1"/>
    <property type="molecule type" value="Genomic_DNA"/>
</dbReference>
<keyword evidence="4" id="KW-1185">Reference proteome</keyword>
<dbReference type="GO" id="GO:0007165">
    <property type="term" value="P:signal transduction"/>
    <property type="evidence" value="ECO:0007669"/>
    <property type="project" value="InterPro"/>
</dbReference>
<dbReference type="PANTHER" id="PTHR24070">
    <property type="entry name" value="RAS, DI-RAS, AND RHEB FAMILY MEMBERS OF SMALL GTPASE SUPERFAMILY"/>
    <property type="match status" value="1"/>
</dbReference>
<evidence type="ECO:0000256" key="2">
    <source>
        <dbReference type="ARBA" id="ARBA00023134"/>
    </source>
</evidence>
<dbReference type="Proteomes" id="UP000023152">
    <property type="component" value="Unassembled WGS sequence"/>
</dbReference>
<dbReference type="NCBIfam" id="TIGR00231">
    <property type="entry name" value="small_GTP"/>
    <property type="match status" value="1"/>
</dbReference>
<gene>
    <name evidence="3" type="ORF">RFI_23849</name>
</gene>
<dbReference type="Pfam" id="PF00071">
    <property type="entry name" value="Ras"/>
    <property type="match status" value="1"/>
</dbReference>
<dbReference type="SMART" id="SM00175">
    <property type="entry name" value="RAB"/>
    <property type="match status" value="1"/>
</dbReference>
<dbReference type="SUPFAM" id="SSF52540">
    <property type="entry name" value="P-loop containing nucleoside triphosphate hydrolases"/>
    <property type="match status" value="1"/>
</dbReference>
<dbReference type="PROSITE" id="PS51421">
    <property type="entry name" value="RAS"/>
    <property type="match status" value="1"/>
</dbReference>
<evidence type="ECO:0000313" key="4">
    <source>
        <dbReference type="Proteomes" id="UP000023152"/>
    </source>
</evidence>